<dbReference type="PANTHER" id="PTHR40866:SF1">
    <property type="entry name" value="BED-TYPE DOMAIN-CONTAINING PROTEIN"/>
    <property type="match status" value="1"/>
</dbReference>
<dbReference type="PANTHER" id="PTHR40866">
    <property type="entry name" value="BED-TYPE DOMAIN-CONTAINING PROTEIN"/>
    <property type="match status" value="1"/>
</dbReference>
<protein>
    <submittedName>
        <fullName evidence="1">Uncharacterized protein</fullName>
    </submittedName>
</protein>
<accession>A0A8T1UFF6</accession>
<dbReference type="VEuPathDB" id="FungiDB:PC110_g15652"/>
<dbReference type="AlphaFoldDB" id="A0A8T1UFF6"/>
<comment type="caution">
    <text evidence="1">The sequence shown here is derived from an EMBL/GenBank/DDBJ whole genome shotgun (WGS) entry which is preliminary data.</text>
</comment>
<evidence type="ECO:0000313" key="1">
    <source>
        <dbReference type="EMBL" id="KAG6962040.1"/>
    </source>
</evidence>
<sequence>MPPFSRPTLIYELATYSAMVSTNGVICASSLRSFSKLSNLPPPLQTLSHPSLEHRQRFTNLMNHLLARHPDYEQVVQSMTADTLVVYACSDKAKTVFGWLEWLVDGEMLLNFTIFDDVIAEIPDTTHHLNSTAAIVKHAPFENALVKIQRGQGGELTAAELKAAQNLIVTDESEEIDVDAETGLGFAARALQRRRIAEQQEHRFMDTVFLEPTSNSVEWLFSTAKLLFSDKRKRLLPKTLEQLLFLCAKRDLWGLGEVAK</sequence>
<dbReference type="EMBL" id="JAENGZ010000322">
    <property type="protein sequence ID" value="KAG6962040.1"/>
    <property type="molecule type" value="Genomic_DNA"/>
</dbReference>
<proteinExistence type="predicted"/>
<evidence type="ECO:0000313" key="2">
    <source>
        <dbReference type="Proteomes" id="UP000688947"/>
    </source>
</evidence>
<feature type="non-terminal residue" evidence="1">
    <location>
        <position position="1"/>
    </location>
</feature>
<gene>
    <name evidence="1" type="ORF">JG687_00007350</name>
</gene>
<dbReference type="VEuPathDB" id="FungiDB:PC110_g7232"/>
<reference evidence="1" key="1">
    <citation type="submission" date="2021-01" db="EMBL/GenBank/DDBJ databases">
        <title>Phytophthora aleatoria, a newly-described species from Pinus radiata is distinct from Phytophthora cactorum isolates based on comparative genomics.</title>
        <authorList>
            <person name="Mcdougal R."/>
            <person name="Panda P."/>
            <person name="Williams N."/>
            <person name="Studholme D.J."/>
        </authorList>
    </citation>
    <scope>NUCLEOTIDE SEQUENCE</scope>
    <source>
        <strain evidence="1">NZFS 3830</strain>
    </source>
</reference>
<dbReference type="Proteomes" id="UP000688947">
    <property type="component" value="Unassembled WGS sequence"/>
</dbReference>
<name>A0A8T1UFF6_9STRA</name>
<dbReference type="OrthoDB" id="108992at2759"/>
<organism evidence="1 2">
    <name type="scientific">Phytophthora cactorum</name>
    <dbReference type="NCBI Taxonomy" id="29920"/>
    <lineage>
        <taxon>Eukaryota</taxon>
        <taxon>Sar</taxon>
        <taxon>Stramenopiles</taxon>
        <taxon>Oomycota</taxon>
        <taxon>Peronosporomycetes</taxon>
        <taxon>Peronosporales</taxon>
        <taxon>Peronosporaceae</taxon>
        <taxon>Phytophthora</taxon>
    </lineage>
</organism>